<dbReference type="InterPro" id="IPR051294">
    <property type="entry name" value="HORMA_MeioticProgression"/>
</dbReference>
<dbReference type="AlphaFoldDB" id="A0A8S4D0R0"/>
<dbReference type="GO" id="GO:0005634">
    <property type="term" value="C:nucleus"/>
    <property type="evidence" value="ECO:0007669"/>
    <property type="project" value="UniProtKB-SubCell"/>
</dbReference>
<keyword evidence="8" id="KW-1185">Reference proteome</keyword>
<dbReference type="EMBL" id="CAJHNJ030000002">
    <property type="protein sequence ID" value="CAG9091938.1"/>
    <property type="molecule type" value="Genomic_DNA"/>
</dbReference>
<evidence type="ECO:0000313" key="7">
    <source>
        <dbReference type="EMBL" id="CAG9091938.1"/>
    </source>
</evidence>
<evidence type="ECO:0000256" key="3">
    <source>
        <dbReference type="ARBA" id="ARBA00022454"/>
    </source>
</evidence>
<dbReference type="PROSITE" id="PS50815">
    <property type="entry name" value="HORMA"/>
    <property type="match status" value="1"/>
</dbReference>
<organism evidence="7 8">
    <name type="scientific">Plutella xylostella</name>
    <name type="common">Diamondback moth</name>
    <name type="synonym">Plutella maculipennis</name>
    <dbReference type="NCBI Taxonomy" id="51655"/>
    <lineage>
        <taxon>Eukaryota</taxon>
        <taxon>Metazoa</taxon>
        <taxon>Ecdysozoa</taxon>
        <taxon>Arthropoda</taxon>
        <taxon>Hexapoda</taxon>
        <taxon>Insecta</taxon>
        <taxon>Pterygota</taxon>
        <taxon>Neoptera</taxon>
        <taxon>Endopterygota</taxon>
        <taxon>Lepidoptera</taxon>
        <taxon>Glossata</taxon>
        <taxon>Ditrysia</taxon>
        <taxon>Yponomeutoidea</taxon>
        <taxon>Plutellidae</taxon>
        <taxon>Plutella</taxon>
    </lineage>
</organism>
<sequence length="306" mass="35014">MAATANPNKTVMEWCKVFHAQGTENYTSSITFMKQLSVIAISTITYLKNLVPDDCYTVENFAGHRLRILKAQCEDEMAQFLSSALTHAFDALEKKYLHKLALCFYEDECKLENLMEYHIFEYQYTAGGVSMNVHSKTQNNQKQSVKCTFEDIKTQTMFLIRACIVMLESSQRALPPRADISLRLYYNDDAPEGYQAPGYRCDESSDHLEPTAARAIKLGCVQTPYHKLVARTYTRDEMDIDAVVSSLHHYIKLGCVQTPFHKLVARTYTRDEMDIDAVVSSLHHYIKLGCVQTPYSLPQARRTHLH</sequence>
<comment type="subcellular location">
    <subcellularLocation>
        <location evidence="2">Chromosome</location>
    </subcellularLocation>
    <subcellularLocation>
        <location evidence="1">Nucleus</location>
    </subcellularLocation>
</comment>
<dbReference type="Proteomes" id="UP000653454">
    <property type="component" value="Unassembled WGS sequence"/>
</dbReference>
<gene>
    <name evidence="7" type="ORF">PLXY2_LOCUS1031</name>
</gene>
<evidence type="ECO:0000259" key="6">
    <source>
        <dbReference type="PROSITE" id="PS50815"/>
    </source>
</evidence>
<dbReference type="InterPro" id="IPR036570">
    <property type="entry name" value="HORMA_dom_sf"/>
</dbReference>
<dbReference type="PANTHER" id="PTHR48225:SF7">
    <property type="entry name" value="MEIOSIS-SPECIFIC PROTEIN HOP1"/>
    <property type="match status" value="1"/>
</dbReference>
<name>A0A8S4D0R0_PLUXY</name>
<comment type="caution">
    <text evidence="7">The sequence shown here is derived from an EMBL/GenBank/DDBJ whole genome shotgun (WGS) entry which is preliminary data.</text>
</comment>
<dbReference type="SUPFAM" id="SSF56019">
    <property type="entry name" value="The spindle assembly checkpoint protein mad2"/>
    <property type="match status" value="1"/>
</dbReference>
<dbReference type="GO" id="GO:0005694">
    <property type="term" value="C:chromosome"/>
    <property type="evidence" value="ECO:0007669"/>
    <property type="project" value="UniProtKB-SubCell"/>
</dbReference>
<dbReference type="GO" id="GO:0051321">
    <property type="term" value="P:meiotic cell cycle"/>
    <property type="evidence" value="ECO:0007669"/>
    <property type="project" value="UniProtKB-KW"/>
</dbReference>
<keyword evidence="5" id="KW-0469">Meiosis</keyword>
<dbReference type="PANTHER" id="PTHR48225">
    <property type="entry name" value="HORMA DOMAIN-CONTAINING PROTEIN 1"/>
    <property type="match status" value="1"/>
</dbReference>
<dbReference type="Pfam" id="PF02301">
    <property type="entry name" value="HORMA"/>
    <property type="match status" value="1"/>
</dbReference>
<evidence type="ECO:0000256" key="1">
    <source>
        <dbReference type="ARBA" id="ARBA00004123"/>
    </source>
</evidence>
<evidence type="ECO:0000256" key="2">
    <source>
        <dbReference type="ARBA" id="ARBA00004286"/>
    </source>
</evidence>
<dbReference type="InterPro" id="IPR003511">
    <property type="entry name" value="HORMA_dom"/>
</dbReference>
<proteinExistence type="predicted"/>
<evidence type="ECO:0000256" key="5">
    <source>
        <dbReference type="ARBA" id="ARBA00023254"/>
    </source>
</evidence>
<evidence type="ECO:0000256" key="4">
    <source>
        <dbReference type="ARBA" id="ARBA00023242"/>
    </source>
</evidence>
<keyword evidence="3" id="KW-0158">Chromosome</keyword>
<dbReference type="Gene3D" id="3.30.900.10">
    <property type="entry name" value="HORMA domain"/>
    <property type="match status" value="1"/>
</dbReference>
<feature type="domain" description="HORMA" evidence="6">
    <location>
        <begin position="27"/>
        <end position="232"/>
    </location>
</feature>
<keyword evidence="4" id="KW-0539">Nucleus</keyword>
<accession>A0A8S4D0R0</accession>
<reference evidence="7" key="1">
    <citation type="submission" date="2020-11" db="EMBL/GenBank/DDBJ databases">
        <authorList>
            <person name="Whiteford S."/>
        </authorList>
    </citation>
    <scope>NUCLEOTIDE SEQUENCE</scope>
</reference>
<evidence type="ECO:0000313" key="8">
    <source>
        <dbReference type="Proteomes" id="UP000653454"/>
    </source>
</evidence>
<protein>
    <submittedName>
        <fullName evidence="7">(diamondback moth) hypothetical protein</fullName>
    </submittedName>
</protein>